<dbReference type="PANTHER" id="PTHR38834:SF3">
    <property type="entry name" value="SOLUTE-BINDING PROTEIN FAMILY 3_N-TERMINAL DOMAIN-CONTAINING PROTEIN"/>
    <property type="match status" value="1"/>
</dbReference>
<dbReference type="EMBL" id="JANRMI010000003">
    <property type="protein sequence ID" value="MDG0817138.1"/>
    <property type="molecule type" value="Genomic_DNA"/>
</dbReference>
<dbReference type="Proteomes" id="UP001152321">
    <property type="component" value="Unassembled WGS sequence"/>
</dbReference>
<reference evidence="1" key="1">
    <citation type="submission" date="2022-08" db="EMBL/GenBank/DDBJ databases">
        <title>Novel Bdellovibrio Species Isolated from Svalbard: Designation Bdellovibrio svalbardensis.</title>
        <authorList>
            <person name="Mitchell R.J."/>
            <person name="Choi S.Y."/>
        </authorList>
    </citation>
    <scope>NUCLEOTIDE SEQUENCE</scope>
    <source>
        <strain evidence="1">PAP01</strain>
    </source>
</reference>
<sequence length="284" mass="32080">MSWDVTFPNIIQNLSIWIKVNIMPSKFVFFFLQMIASLLLAENAIAKTKELLIEADFYCPYNCGPKDERKGFAVELAEAALAGSGYSIRYEIVPWNRAVRRAQQGLSQGVFGGTGFDSESAGPPLLLKHRVPLAILQYAVFARPGVSWKYDGPHSLEGKKVGLVAGYEQVLFGHLGDFLLIKAGRNFIEFSYGDSAGRNNLLKLINKRVDLIIDDERVLRRIAKEEGISQDAFIRVAELGPKPFNFYLAMSPKYKDAEEVLKILDQRLLEMMKSGEFEKIMKRY</sequence>
<protein>
    <submittedName>
        <fullName evidence="1">ABC transporter substrate-binding protein</fullName>
    </submittedName>
</protein>
<accession>A0ABT6DK05</accession>
<dbReference type="PANTHER" id="PTHR38834">
    <property type="entry name" value="PERIPLASMIC SUBSTRATE BINDING PROTEIN FAMILY 3"/>
    <property type="match status" value="1"/>
</dbReference>
<name>A0ABT6DK05_9BACT</name>
<proteinExistence type="predicted"/>
<organism evidence="1 2">
    <name type="scientific">Bdellovibrio svalbardensis</name>
    <dbReference type="NCBI Taxonomy" id="2972972"/>
    <lineage>
        <taxon>Bacteria</taxon>
        <taxon>Pseudomonadati</taxon>
        <taxon>Bdellovibrionota</taxon>
        <taxon>Bdellovibrionia</taxon>
        <taxon>Bdellovibrionales</taxon>
        <taxon>Pseudobdellovibrionaceae</taxon>
        <taxon>Bdellovibrio</taxon>
    </lineage>
</organism>
<dbReference type="Gene3D" id="3.40.190.10">
    <property type="entry name" value="Periplasmic binding protein-like II"/>
    <property type="match status" value="2"/>
</dbReference>
<evidence type="ECO:0000313" key="2">
    <source>
        <dbReference type="Proteomes" id="UP001152321"/>
    </source>
</evidence>
<keyword evidence="2" id="KW-1185">Reference proteome</keyword>
<dbReference type="SUPFAM" id="SSF53850">
    <property type="entry name" value="Periplasmic binding protein-like II"/>
    <property type="match status" value="1"/>
</dbReference>
<dbReference type="RefSeq" id="WP_277578614.1">
    <property type="nucleotide sequence ID" value="NZ_JANRMI010000003.1"/>
</dbReference>
<evidence type="ECO:0000313" key="1">
    <source>
        <dbReference type="EMBL" id="MDG0817138.1"/>
    </source>
</evidence>
<gene>
    <name evidence="1" type="ORF">NWE73_12220</name>
</gene>
<comment type="caution">
    <text evidence="1">The sequence shown here is derived from an EMBL/GenBank/DDBJ whole genome shotgun (WGS) entry which is preliminary data.</text>
</comment>